<dbReference type="InterPro" id="IPR017981">
    <property type="entry name" value="GPCR_2-like_7TM"/>
</dbReference>
<feature type="signal peptide" evidence="6">
    <location>
        <begin position="1"/>
        <end position="20"/>
    </location>
</feature>
<comment type="subcellular location">
    <subcellularLocation>
        <location evidence="1">Membrane</location>
        <topology evidence="1">Multi-pass membrane protein</topology>
    </subcellularLocation>
</comment>
<dbReference type="PANTHER" id="PTHR45902">
    <property type="entry name" value="LATROPHILIN RECEPTOR-LIKE PROTEIN A"/>
    <property type="match status" value="1"/>
</dbReference>
<dbReference type="GO" id="GO:0007166">
    <property type="term" value="P:cell surface receptor signaling pathway"/>
    <property type="evidence" value="ECO:0007669"/>
    <property type="project" value="InterPro"/>
</dbReference>
<dbReference type="OrthoDB" id="6134459at2759"/>
<dbReference type="InterPro" id="IPR053231">
    <property type="entry name" value="GPCR_LN-TM7"/>
</dbReference>
<dbReference type="InterPro" id="IPR000832">
    <property type="entry name" value="GPCR_2_secretin-like"/>
</dbReference>
<evidence type="ECO:0000256" key="4">
    <source>
        <dbReference type="ARBA" id="ARBA00023136"/>
    </source>
</evidence>
<dbReference type="EMBL" id="JABSTR010000004">
    <property type="protein sequence ID" value="KAH9368120.1"/>
    <property type="molecule type" value="Genomic_DNA"/>
</dbReference>
<name>A0A9J6G0A0_HAELO</name>
<dbReference type="GO" id="GO:0004930">
    <property type="term" value="F:G protein-coupled receptor activity"/>
    <property type="evidence" value="ECO:0007669"/>
    <property type="project" value="InterPro"/>
</dbReference>
<dbReference type="PANTHER" id="PTHR45902:SF1">
    <property type="entry name" value="LATROPHILIN RECEPTOR-LIKE PROTEIN A"/>
    <property type="match status" value="1"/>
</dbReference>
<protein>
    <recommendedName>
        <fullName evidence="7">G-protein coupled receptors family 2 profile 2 domain-containing protein</fullName>
    </recommendedName>
</protein>
<dbReference type="CDD" id="cd15039">
    <property type="entry name" value="7tmB3_Methuselah-like"/>
    <property type="match status" value="1"/>
</dbReference>
<keyword evidence="3 5" id="KW-1133">Transmembrane helix</keyword>
<dbReference type="GO" id="GO:0016020">
    <property type="term" value="C:membrane"/>
    <property type="evidence" value="ECO:0007669"/>
    <property type="project" value="UniProtKB-SubCell"/>
</dbReference>
<evidence type="ECO:0000256" key="1">
    <source>
        <dbReference type="ARBA" id="ARBA00004141"/>
    </source>
</evidence>
<feature type="transmembrane region" description="Helical" evidence="5">
    <location>
        <begin position="196"/>
        <end position="219"/>
    </location>
</feature>
<evidence type="ECO:0000256" key="3">
    <source>
        <dbReference type="ARBA" id="ARBA00022989"/>
    </source>
</evidence>
<feature type="transmembrane region" description="Helical" evidence="5">
    <location>
        <begin position="395"/>
        <end position="415"/>
    </location>
</feature>
<proteinExistence type="predicted"/>
<evidence type="ECO:0000256" key="5">
    <source>
        <dbReference type="SAM" id="Phobius"/>
    </source>
</evidence>
<feature type="transmembrane region" description="Helical" evidence="5">
    <location>
        <begin position="343"/>
        <end position="368"/>
    </location>
</feature>
<evidence type="ECO:0000256" key="6">
    <source>
        <dbReference type="SAM" id="SignalP"/>
    </source>
</evidence>
<dbReference type="PROSITE" id="PS50261">
    <property type="entry name" value="G_PROTEIN_RECEP_F2_4"/>
    <property type="match status" value="1"/>
</dbReference>
<evidence type="ECO:0000256" key="2">
    <source>
        <dbReference type="ARBA" id="ARBA00022692"/>
    </source>
</evidence>
<dbReference type="Pfam" id="PF00002">
    <property type="entry name" value="7tm_2"/>
    <property type="match status" value="1"/>
</dbReference>
<keyword evidence="4 5" id="KW-0472">Membrane</keyword>
<keyword evidence="2 5" id="KW-0812">Transmembrane</keyword>
<dbReference type="VEuPathDB" id="VectorBase:HLOH_060872"/>
<keyword evidence="6" id="KW-0732">Signal</keyword>
<organism evidence="8 9">
    <name type="scientific">Haemaphysalis longicornis</name>
    <name type="common">Bush tick</name>
    <dbReference type="NCBI Taxonomy" id="44386"/>
    <lineage>
        <taxon>Eukaryota</taxon>
        <taxon>Metazoa</taxon>
        <taxon>Ecdysozoa</taxon>
        <taxon>Arthropoda</taxon>
        <taxon>Chelicerata</taxon>
        <taxon>Arachnida</taxon>
        <taxon>Acari</taxon>
        <taxon>Parasitiformes</taxon>
        <taxon>Ixodida</taxon>
        <taxon>Ixodoidea</taxon>
        <taxon>Ixodidae</taxon>
        <taxon>Haemaphysalinae</taxon>
        <taxon>Haemaphysalis</taxon>
    </lineage>
</organism>
<dbReference type="PRINTS" id="PR00249">
    <property type="entry name" value="GPCRSECRETIN"/>
</dbReference>
<evidence type="ECO:0000313" key="9">
    <source>
        <dbReference type="Proteomes" id="UP000821853"/>
    </source>
</evidence>
<gene>
    <name evidence="8" type="ORF">HPB48_007764</name>
</gene>
<feature type="transmembrane region" description="Helical" evidence="5">
    <location>
        <begin position="421"/>
        <end position="440"/>
    </location>
</feature>
<dbReference type="Proteomes" id="UP000821853">
    <property type="component" value="Chromosome 2"/>
</dbReference>
<dbReference type="OMA" id="ASCIGHY"/>
<feature type="transmembrane region" description="Helical" evidence="5">
    <location>
        <begin position="256"/>
        <end position="278"/>
    </location>
</feature>
<keyword evidence="9" id="KW-1185">Reference proteome</keyword>
<evidence type="ECO:0000259" key="7">
    <source>
        <dbReference type="PROSITE" id="PS50261"/>
    </source>
</evidence>
<feature type="transmembrane region" description="Helical" evidence="5">
    <location>
        <begin position="231"/>
        <end position="250"/>
    </location>
</feature>
<dbReference type="Gene3D" id="1.20.1070.10">
    <property type="entry name" value="Rhodopsin 7-helix transmembrane proteins"/>
    <property type="match status" value="1"/>
</dbReference>
<accession>A0A9J6G0A0</accession>
<feature type="chain" id="PRO_5039921943" description="G-protein coupled receptors family 2 profile 2 domain-containing protein" evidence="6">
    <location>
        <begin position="21"/>
        <end position="481"/>
    </location>
</feature>
<feature type="domain" description="G-protein coupled receptors family 2 profile 2" evidence="7">
    <location>
        <begin position="194"/>
        <end position="444"/>
    </location>
</feature>
<reference evidence="8 9" key="1">
    <citation type="journal article" date="2020" name="Cell">
        <title>Large-Scale Comparative Analyses of Tick Genomes Elucidate Their Genetic Diversity and Vector Capacities.</title>
        <authorList>
            <consortium name="Tick Genome and Microbiome Consortium (TIGMIC)"/>
            <person name="Jia N."/>
            <person name="Wang J."/>
            <person name="Shi W."/>
            <person name="Du L."/>
            <person name="Sun Y."/>
            <person name="Zhan W."/>
            <person name="Jiang J.F."/>
            <person name="Wang Q."/>
            <person name="Zhang B."/>
            <person name="Ji P."/>
            <person name="Bell-Sakyi L."/>
            <person name="Cui X.M."/>
            <person name="Yuan T.T."/>
            <person name="Jiang B.G."/>
            <person name="Yang W.F."/>
            <person name="Lam T.T."/>
            <person name="Chang Q.C."/>
            <person name="Ding S.J."/>
            <person name="Wang X.J."/>
            <person name="Zhu J.G."/>
            <person name="Ruan X.D."/>
            <person name="Zhao L."/>
            <person name="Wei J.T."/>
            <person name="Ye R.Z."/>
            <person name="Que T.C."/>
            <person name="Du C.H."/>
            <person name="Zhou Y.H."/>
            <person name="Cheng J.X."/>
            <person name="Dai P.F."/>
            <person name="Guo W.B."/>
            <person name="Han X.H."/>
            <person name="Huang E.J."/>
            <person name="Li L.F."/>
            <person name="Wei W."/>
            <person name="Gao Y.C."/>
            <person name="Liu J.Z."/>
            <person name="Shao H.Z."/>
            <person name="Wang X."/>
            <person name="Wang C.C."/>
            <person name="Yang T.C."/>
            <person name="Huo Q.B."/>
            <person name="Li W."/>
            <person name="Chen H.Y."/>
            <person name="Chen S.E."/>
            <person name="Zhou L.G."/>
            <person name="Ni X.B."/>
            <person name="Tian J.H."/>
            <person name="Sheng Y."/>
            <person name="Liu T."/>
            <person name="Pan Y.S."/>
            <person name="Xia L.Y."/>
            <person name="Li J."/>
            <person name="Zhao F."/>
            <person name="Cao W.C."/>
        </authorList>
    </citation>
    <scope>NUCLEOTIDE SEQUENCE [LARGE SCALE GENOMIC DNA]</scope>
    <source>
        <strain evidence="8">HaeL-2018</strain>
    </source>
</reference>
<sequence length="481" mass="53914">MRSFVVLSVLVTVLLTDVYCFRFKCKATLSWNVAPEDHPDIPRERIKDLLRCPKGLHGCSDTRVNCTEDLYAVTCSCADNCQSYGNCCWDAGMRLKSTVAASCIGHYVHIITGQYFYTITGCHPNWPDDEVRSSCENAADLEEDFYFIPVTSERQCYIKAAQYAFSDASTVAENETVVNPTNITHTNNEAYNLQSYLSVICISLSLICLFLKFLVYALYKSSRTFSSRCTLCLSGTLFWSHLLFLLGNSFDAPKPVCTGVAIVLHYGFLSTFSWTSVLSFDIWKNVAATRLSSSRTGGFLLYSLIAWGGPVVVVALCAVLNWTVPDFVLSPRYGRFSCWIGSLWSQLTFFLIPMVVLLMLNIGLYINIIVKIRNTAKRAAAFDFKGGGMQSHMGLFLKLALIMGTTWLLGFFAAFVNNLVLDIFVIVLIGLQGAFLFFGFKDYQHLLPERFRKKKALATGVSTARTEIYLRGETLVRETFL</sequence>
<feature type="transmembrane region" description="Helical" evidence="5">
    <location>
        <begin position="299"/>
        <end position="323"/>
    </location>
</feature>
<evidence type="ECO:0000313" key="8">
    <source>
        <dbReference type="EMBL" id="KAH9368120.1"/>
    </source>
</evidence>
<comment type="caution">
    <text evidence="8">The sequence shown here is derived from an EMBL/GenBank/DDBJ whole genome shotgun (WGS) entry which is preliminary data.</text>
</comment>
<dbReference type="AlphaFoldDB" id="A0A9J6G0A0"/>